<dbReference type="RefSeq" id="XP_060121872.1">
    <property type="nucleotide sequence ID" value="XM_060265889.1"/>
</dbReference>
<dbReference type="PANTHER" id="PTHR12357:SF89">
    <property type="entry name" value="YTH DOMAIN-CONTAINING FAMILY PROTEIN"/>
    <property type="match status" value="1"/>
</dbReference>
<evidence type="ECO:0000313" key="4">
    <source>
        <dbReference type="Proteomes" id="UP001217754"/>
    </source>
</evidence>
<feature type="compositionally biased region" description="Low complexity" evidence="1">
    <location>
        <begin position="91"/>
        <end position="116"/>
    </location>
</feature>
<dbReference type="GO" id="GO:0005737">
    <property type="term" value="C:cytoplasm"/>
    <property type="evidence" value="ECO:0007669"/>
    <property type="project" value="TreeGrafter"/>
</dbReference>
<feature type="compositionally biased region" description="Low complexity" evidence="1">
    <location>
        <begin position="209"/>
        <end position="218"/>
    </location>
</feature>
<feature type="compositionally biased region" description="Basic and acidic residues" evidence="1">
    <location>
        <begin position="7"/>
        <end position="19"/>
    </location>
</feature>
<dbReference type="PROSITE" id="PS50882">
    <property type="entry name" value="YTH"/>
    <property type="match status" value="1"/>
</dbReference>
<dbReference type="GO" id="GO:0061157">
    <property type="term" value="P:mRNA destabilization"/>
    <property type="evidence" value="ECO:0007669"/>
    <property type="project" value="TreeGrafter"/>
</dbReference>
<dbReference type="AlphaFoldDB" id="A0AAF0F1B2"/>
<feature type="compositionally biased region" description="Polar residues" evidence="1">
    <location>
        <begin position="155"/>
        <end position="176"/>
    </location>
</feature>
<dbReference type="Pfam" id="PF04146">
    <property type="entry name" value="YTH"/>
    <property type="match status" value="1"/>
</dbReference>
<feature type="compositionally biased region" description="Basic and acidic residues" evidence="1">
    <location>
        <begin position="27"/>
        <end position="36"/>
    </location>
</feature>
<gene>
    <name evidence="3" type="ORF">MJAP1_001941</name>
</gene>
<dbReference type="InterPro" id="IPR007275">
    <property type="entry name" value="YTH_domain"/>
</dbReference>
<protein>
    <recommendedName>
        <fullName evidence="2">YTH domain-containing protein</fullName>
    </recommendedName>
</protein>
<proteinExistence type="predicted"/>
<dbReference type="InterPro" id="IPR045168">
    <property type="entry name" value="YTH_prot"/>
</dbReference>
<dbReference type="CDD" id="cd21134">
    <property type="entry name" value="YTH"/>
    <property type="match status" value="1"/>
</dbReference>
<evidence type="ECO:0000256" key="1">
    <source>
        <dbReference type="SAM" id="MobiDB-lite"/>
    </source>
</evidence>
<dbReference type="Gene3D" id="3.10.590.10">
    <property type="entry name" value="ph1033 like domains"/>
    <property type="match status" value="1"/>
</dbReference>
<dbReference type="EMBL" id="CP119960">
    <property type="protein sequence ID" value="WFD38975.1"/>
    <property type="molecule type" value="Genomic_DNA"/>
</dbReference>
<evidence type="ECO:0000259" key="2">
    <source>
        <dbReference type="PROSITE" id="PS50882"/>
    </source>
</evidence>
<keyword evidence="4" id="KW-1185">Reference proteome</keyword>
<feature type="compositionally biased region" description="Basic and acidic residues" evidence="1">
    <location>
        <begin position="228"/>
        <end position="238"/>
    </location>
</feature>
<dbReference type="PANTHER" id="PTHR12357">
    <property type="entry name" value="YTH YT521-B HOMOLOGY DOMAIN-CONTAINING"/>
    <property type="match status" value="1"/>
</dbReference>
<organism evidence="3 4">
    <name type="scientific">Malassezia japonica</name>
    <dbReference type="NCBI Taxonomy" id="223818"/>
    <lineage>
        <taxon>Eukaryota</taxon>
        <taxon>Fungi</taxon>
        <taxon>Dikarya</taxon>
        <taxon>Basidiomycota</taxon>
        <taxon>Ustilaginomycotina</taxon>
        <taxon>Malasseziomycetes</taxon>
        <taxon>Malasseziales</taxon>
        <taxon>Malasseziaceae</taxon>
        <taxon>Malassezia</taxon>
    </lineage>
</organism>
<accession>A0AAF0F1B2</accession>
<evidence type="ECO:0000313" key="3">
    <source>
        <dbReference type="EMBL" id="WFD38975.1"/>
    </source>
</evidence>
<feature type="domain" description="YTH" evidence="2">
    <location>
        <begin position="306"/>
        <end position="442"/>
    </location>
</feature>
<dbReference type="GO" id="GO:0003729">
    <property type="term" value="F:mRNA binding"/>
    <property type="evidence" value="ECO:0007669"/>
    <property type="project" value="TreeGrafter"/>
</dbReference>
<sequence>MVDEEAEPHPKTPKEDAPHGRPSARPLDPEAEHDALLQRLFMRGNRPPCNQRLPPDVWGDEEAWSPQRPSVSDKREVWPTAVPSVPRHSAPHSALEPSSSHLPLSPTSHLPHSPASDGSGAALSRHSSLDHGTWMADSLAPSMQWPPPKRMPMDHSQSLSRGSRRNASLQVTTDFNDSLPHGVGARSASASLWPSRKLAESATNDSPRRTSSIRSSSSLWPPLALHEPPAERDERRGSDPVAALARMSLSDPPMTSPTSKMGLDRTNSHPASPAGALDAQAQEYTPYMPYYYSYMPPASPSLSIPVRSFVIKSFTDVDVEKSLVHGVWTSTEKGNRRLDQAWATSGHIGPIYLFFSVNGSGRFCGVAQMMSGLDYSQSSSIWAEGHRWKGLFRVRWLLVKDVPNSQLRHILLSNVGEVKPVTQSRDTQELLPAASNELLRIFCTYMSYSTLPAAAEMYNGYRTDP</sequence>
<dbReference type="Proteomes" id="UP001217754">
    <property type="component" value="Chromosome 3"/>
</dbReference>
<dbReference type="GeneID" id="85225590"/>
<reference evidence="3" key="1">
    <citation type="submission" date="2023-03" db="EMBL/GenBank/DDBJ databases">
        <title>Mating type loci evolution in Malassezia.</title>
        <authorList>
            <person name="Coelho M.A."/>
        </authorList>
    </citation>
    <scope>NUCLEOTIDE SEQUENCE</scope>
    <source>
        <strain evidence="3">CBS 9431</strain>
    </source>
</reference>
<name>A0AAF0F1B2_9BASI</name>
<dbReference type="GO" id="GO:1990247">
    <property type="term" value="F:N6-methyladenosine-containing RNA reader activity"/>
    <property type="evidence" value="ECO:0007669"/>
    <property type="project" value="TreeGrafter"/>
</dbReference>
<feature type="region of interest" description="Disordered" evidence="1">
    <location>
        <begin position="1"/>
        <end position="275"/>
    </location>
</feature>